<dbReference type="SUPFAM" id="SSF55277">
    <property type="entry name" value="GYF domain"/>
    <property type="match status" value="1"/>
</dbReference>
<dbReference type="SUPFAM" id="SSF159042">
    <property type="entry name" value="Plus3-like"/>
    <property type="match status" value="1"/>
</dbReference>
<evidence type="ECO:0000259" key="4">
    <source>
        <dbReference type="PROSITE" id="PS51925"/>
    </source>
</evidence>
<dbReference type="InterPro" id="IPR058668">
    <property type="entry name" value="NERD_dom"/>
</dbReference>
<dbReference type="Pfam" id="PF25980">
    <property type="entry name" value="NERD_plant"/>
    <property type="match status" value="1"/>
</dbReference>
<dbReference type="SUPFAM" id="SSF47592">
    <property type="entry name" value="SWIB/MDM2 domain"/>
    <property type="match status" value="1"/>
</dbReference>
<protein>
    <recommendedName>
        <fullName evidence="7">SWIB domain-containing protein</fullName>
    </recommendedName>
</protein>
<dbReference type="GO" id="GO:0003677">
    <property type="term" value="F:DNA binding"/>
    <property type="evidence" value="ECO:0007669"/>
    <property type="project" value="InterPro"/>
</dbReference>
<dbReference type="EMBL" id="OX465078">
    <property type="protein sequence ID" value="CAI9271248.1"/>
    <property type="molecule type" value="Genomic_DNA"/>
</dbReference>
<dbReference type="CDD" id="cd10567">
    <property type="entry name" value="SWIB-MDM2_like"/>
    <property type="match status" value="1"/>
</dbReference>
<dbReference type="InterPro" id="IPR003169">
    <property type="entry name" value="GYF"/>
</dbReference>
<feature type="domain" description="GYF" evidence="2">
    <location>
        <begin position="491"/>
        <end position="545"/>
    </location>
</feature>
<evidence type="ECO:0000313" key="5">
    <source>
        <dbReference type="EMBL" id="CAI9271248.1"/>
    </source>
</evidence>
<sequence>MENREANGSCFWLEEPNYHEQTPIPIKHKRKVKAKTEFVGWGSKSLIEFLQSIGKDTDEQLSERDVNAIIIEYVHTLNLFHQTKKKKVVCDERLRSLFGKKSIPRIKIQDLLKSHFADNHQSSEDDYLYSSDEYEDSNITYKKQKVSDSEKKPQASSQKKKTPMSSFAAIIPENIKLLYLKKSLIQELIKHPESFEEKLLGSYIRIKCDPNDYSQKNSHQLLPITGVKLVTGNTDEQQDILLQVPNMVKDITINMLSDHDFSKEECDDLCQKVKDGLLKRPTVVEVEKKAHLLHEDIIKHWLPRELSYLQNLIDRANEKGWRREYPFFMMCKNILGKPLLASALTLYEYLERRNLLQKPSERSKLLTEVPKVTPDVLDPQDIQDLCSPDAADAEQVVDLVEANEGNQQPVENGGIKVISHVNSGEKVTTGGFEWVESVKICDIKSPSDTLVESNNNVTNVIELSDDEDDDNNNIKTQGNIIKEENVCDVSLQQWFYLDPQGKIQGPVSRIELKCWSDAGYFQPDFKVWKDGQVPESAVLLTEMLSGSF</sequence>
<name>A0AA35YEM7_LACSI</name>
<dbReference type="Pfam" id="PF02213">
    <property type="entry name" value="GYF"/>
    <property type="match status" value="1"/>
</dbReference>
<feature type="region of interest" description="Disordered" evidence="1">
    <location>
        <begin position="140"/>
        <end position="163"/>
    </location>
</feature>
<feature type="domain" description="Plus3" evidence="3">
    <location>
        <begin position="169"/>
        <end position="298"/>
    </location>
</feature>
<organism evidence="5 6">
    <name type="scientific">Lactuca saligna</name>
    <name type="common">Willowleaf lettuce</name>
    <dbReference type="NCBI Taxonomy" id="75948"/>
    <lineage>
        <taxon>Eukaryota</taxon>
        <taxon>Viridiplantae</taxon>
        <taxon>Streptophyta</taxon>
        <taxon>Embryophyta</taxon>
        <taxon>Tracheophyta</taxon>
        <taxon>Spermatophyta</taxon>
        <taxon>Magnoliopsida</taxon>
        <taxon>eudicotyledons</taxon>
        <taxon>Gunneridae</taxon>
        <taxon>Pentapetalae</taxon>
        <taxon>asterids</taxon>
        <taxon>campanulids</taxon>
        <taxon>Asterales</taxon>
        <taxon>Asteraceae</taxon>
        <taxon>Cichorioideae</taxon>
        <taxon>Cichorieae</taxon>
        <taxon>Lactucinae</taxon>
        <taxon>Lactuca</taxon>
    </lineage>
</organism>
<dbReference type="InterPro" id="IPR036128">
    <property type="entry name" value="Plus3-like_sf"/>
</dbReference>
<evidence type="ECO:0000259" key="3">
    <source>
        <dbReference type="PROSITE" id="PS51360"/>
    </source>
</evidence>
<dbReference type="InterPro" id="IPR036885">
    <property type="entry name" value="SWIB_MDM2_dom_sf"/>
</dbReference>
<dbReference type="InterPro" id="IPR045894">
    <property type="entry name" value="At5g08430-like"/>
</dbReference>
<proteinExistence type="predicted"/>
<dbReference type="Pfam" id="PF02201">
    <property type="entry name" value="SWIB"/>
    <property type="match status" value="1"/>
</dbReference>
<dbReference type="PROSITE" id="PS51360">
    <property type="entry name" value="PLUS3"/>
    <property type="match status" value="1"/>
</dbReference>
<dbReference type="InterPro" id="IPR004343">
    <property type="entry name" value="Plus-3_dom"/>
</dbReference>
<dbReference type="PANTHER" id="PTHR46851:SF11">
    <property type="entry name" value="GYF DOMAIN-CONTAINING PROTEIN"/>
    <property type="match status" value="1"/>
</dbReference>
<dbReference type="SMART" id="SM00719">
    <property type="entry name" value="Plus3"/>
    <property type="match status" value="1"/>
</dbReference>
<dbReference type="PANTHER" id="PTHR46851">
    <property type="entry name" value="OS01G0884500 PROTEIN"/>
    <property type="match status" value="1"/>
</dbReference>
<evidence type="ECO:0000313" key="6">
    <source>
        <dbReference type="Proteomes" id="UP001177003"/>
    </source>
</evidence>
<keyword evidence="6" id="KW-1185">Reference proteome</keyword>
<dbReference type="SMART" id="SM00444">
    <property type="entry name" value="GYF"/>
    <property type="match status" value="1"/>
</dbReference>
<dbReference type="PROSITE" id="PS50829">
    <property type="entry name" value="GYF"/>
    <property type="match status" value="1"/>
</dbReference>
<evidence type="ECO:0008006" key="7">
    <source>
        <dbReference type="Google" id="ProtNLM"/>
    </source>
</evidence>
<reference evidence="5" key="1">
    <citation type="submission" date="2023-04" db="EMBL/GenBank/DDBJ databases">
        <authorList>
            <person name="Vijverberg K."/>
            <person name="Xiong W."/>
            <person name="Schranz E."/>
        </authorList>
    </citation>
    <scope>NUCLEOTIDE SEQUENCE</scope>
</reference>
<evidence type="ECO:0000256" key="1">
    <source>
        <dbReference type="SAM" id="MobiDB-lite"/>
    </source>
</evidence>
<accession>A0AA35YEM7</accession>
<dbReference type="Gene3D" id="3.90.70.200">
    <property type="entry name" value="Plus-3 domain"/>
    <property type="match status" value="1"/>
</dbReference>
<gene>
    <name evidence="5" type="ORF">LSALG_LOCUS11524</name>
</gene>
<dbReference type="InterPro" id="IPR003121">
    <property type="entry name" value="SWIB_MDM2_domain"/>
</dbReference>
<feature type="domain" description="DM2" evidence="4">
    <location>
        <begin position="35"/>
        <end position="118"/>
    </location>
</feature>
<evidence type="ECO:0000259" key="2">
    <source>
        <dbReference type="PROSITE" id="PS50829"/>
    </source>
</evidence>
<dbReference type="Proteomes" id="UP001177003">
    <property type="component" value="Chromosome 2"/>
</dbReference>
<dbReference type="Pfam" id="PF03126">
    <property type="entry name" value="Plus-3"/>
    <property type="match status" value="1"/>
</dbReference>
<dbReference type="InterPro" id="IPR035445">
    <property type="entry name" value="GYF-like_dom_sf"/>
</dbReference>
<dbReference type="Gene3D" id="1.10.245.10">
    <property type="entry name" value="SWIB/MDM2 domain"/>
    <property type="match status" value="1"/>
</dbReference>
<dbReference type="Gene3D" id="3.30.1490.40">
    <property type="match status" value="1"/>
</dbReference>
<dbReference type="PROSITE" id="PS51925">
    <property type="entry name" value="SWIB_MDM2"/>
    <property type="match status" value="1"/>
</dbReference>
<dbReference type="AlphaFoldDB" id="A0AA35YEM7"/>